<proteinExistence type="predicted"/>
<keyword evidence="1" id="KW-0732">Signal</keyword>
<protein>
    <submittedName>
        <fullName evidence="2">Uncharacterized protein</fullName>
    </submittedName>
</protein>
<dbReference type="EMBL" id="MU001953">
    <property type="protein sequence ID" value="KAF2792826.1"/>
    <property type="molecule type" value="Genomic_DNA"/>
</dbReference>
<evidence type="ECO:0000256" key="1">
    <source>
        <dbReference type="SAM" id="SignalP"/>
    </source>
</evidence>
<dbReference type="Proteomes" id="UP000799757">
    <property type="component" value="Unassembled WGS sequence"/>
</dbReference>
<accession>A0A6A6X8W2</accession>
<organism evidence="2 3">
    <name type="scientific">Melanomma pulvis-pyrius CBS 109.77</name>
    <dbReference type="NCBI Taxonomy" id="1314802"/>
    <lineage>
        <taxon>Eukaryota</taxon>
        <taxon>Fungi</taxon>
        <taxon>Dikarya</taxon>
        <taxon>Ascomycota</taxon>
        <taxon>Pezizomycotina</taxon>
        <taxon>Dothideomycetes</taxon>
        <taxon>Pleosporomycetidae</taxon>
        <taxon>Pleosporales</taxon>
        <taxon>Melanommataceae</taxon>
        <taxon>Melanomma</taxon>
    </lineage>
</organism>
<sequence>MGIGVLLIIRRSLSLGFSAGVFLFRTLNVSNPNGSWCESLSMEKKFCRRNSDSVDLVMLLGEGGGGWPWSVDGRRTGGLQKGRKICIMAHADAEWPKLPRAPLTRASYWAGQSAYTVSAHLWRWLAMVEGRRTSECRVKLLGRVEASILECASNCHGRRSIV</sequence>
<evidence type="ECO:0000313" key="3">
    <source>
        <dbReference type="Proteomes" id="UP000799757"/>
    </source>
</evidence>
<name>A0A6A6X8W2_9PLEO</name>
<reference evidence="2" key="1">
    <citation type="journal article" date="2020" name="Stud. Mycol.">
        <title>101 Dothideomycetes genomes: a test case for predicting lifestyles and emergence of pathogens.</title>
        <authorList>
            <person name="Haridas S."/>
            <person name="Albert R."/>
            <person name="Binder M."/>
            <person name="Bloem J."/>
            <person name="Labutti K."/>
            <person name="Salamov A."/>
            <person name="Andreopoulos B."/>
            <person name="Baker S."/>
            <person name="Barry K."/>
            <person name="Bills G."/>
            <person name="Bluhm B."/>
            <person name="Cannon C."/>
            <person name="Castanera R."/>
            <person name="Culley D."/>
            <person name="Daum C."/>
            <person name="Ezra D."/>
            <person name="Gonzalez J."/>
            <person name="Henrissat B."/>
            <person name="Kuo A."/>
            <person name="Liang C."/>
            <person name="Lipzen A."/>
            <person name="Lutzoni F."/>
            <person name="Magnuson J."/>
            <person name="Mondo S."/>
            <person name="Nolan M."/>
            <person name="Ohm R."/>
            <person name="Pangilinan J."/>
            <person name="Park H.-J."/>
            <person name="Ramirez L."/>
            <person name="Alfaro M."/>
            <person name="Sun H."/>
            <person name="Tritt A."/>
            <person name="Yoshinaga Y."/>
            <person name="Zwiers L.-H."/>
            <person name="Turgeon B."/>
            <person name="Goodwin S."/>
            <person name="Spatafora J."/>
            <person name="Crous P."/>
            <person name="Grigoriev I."/>
        </authorList>
    </citation>
    <scope>NUCLEOTIDE SEQUENCE</scope>
    <source>
        <strain evidence="2">CBS 109.77</strain>
    </source>
</reference>
<feature type="signal peptide" evidence="1">
    <location>
        <begin position="1"/>
        <end position="16"/>
    </location>
</feature>
<dbReference type="AlphaFoldDB" id="A0A6A6X8W2"/>
<gene>
    <name evidence="2" type="ORF">K505DRAFT_49038</name>
</gene>
<feature type="chain" id="PRO_5025411598" evidence="1">
    <location>
        <begin position="17"/>
        <end position="162"/>
    </location>
</feature>
<keyword evidence="3" id="KW-1185">Reference proteome</keyword>
<evidence type="ECO:0000313" key="2">
    <source>
        <dbReference type="EMBL" id="KAF2792826.1"/>
    </source>
</evidence>